<feature type="region of interest" description="Disordered" evidence="1">
    <location>
        <begin position="377"/>
        <end position="410"/>
    </location>
</feature>
<evidence type="ECO:0008006" key="4">
    <source>
        <dbReference type="Google" id="ProtNLM"/>
    </source>
</evidence>
<evidence type="ECO:0000313" key="3">
    <source>
        <dbReference type="Proteomes" id="UP001219525"/>
    </source>
</evidence>
<organism evidence="2 3">
    <name type="scientific">Mycena pura</name>
    <dbReference type="NCBI Taxonomy" id="153505"/>
    <lineage>
        <taxon>Eukaryota</taxon>
        <taxon>Fungi</taxon>
        <taxon>Dikarya</taxon>
        <taxon>Basidiomycota</taxon>
        <taxon>Agaricomycotina</taxon>
        <taxon>Agaricomycetes</taxon>
        <taxon>Agaricomycetidae</taxon>
        <taxon>Agaricales</taxon>
        <taxon>Marasmiineae</taxon>
        <taxon>Mycenaceae</taxon>
        <taxon>Mycena</taxon>
    </lineage>
</organism>
<feature type="region of interest" description="Disordered" evidence="1">
    <location>
        <begin position="1"/>
        <end position="64"/>
    </location>
</feature>
<comment type="caution">
    <text evidence="2">The sequence shown here is derived from an EMBL/GenBank/DDBJ whole genome shotgun (WGS) entry which is preliminary data.</text>
</comment>
<proteinExistence type="predicted"/>
<feature type="compositionally biased region" description="Basic and acidic residues" evidence="1">
    <location>
        <begin position="394"/>
        <end position="405"/>
    </location>
</feature>
<evidence type="ECO:0000256" key="1">
    <source>
        <dbReference type="SAM" id="MobiDB-lite"/>
    </source>
</evidence>
<protein>
    <recommendedName>
        <fullName evidence="4">EF-hand domain-containing protein</fullName>
    </recommendedName>
</protein>
<keyword evidence="3" id="KW-1185">Reference proteome</keyword>
<feature type="region of interest" description="Disordered" evidence="1">
    <location>
        <begin position="1143"/>
        <end position="1172"/>
    </location>
</feature>
<evidence type="ECO:0000313" key="2">
    <source>
        <dbReference type="EMBL" id="KAJ7216565.1"/>
    </source>
</evidence>
<sequence length="1315" mass="148360">MPQLLKKLSQRKRTKRTTSGSVTPHLVPAASDQQLSKAAPNGSAACLPHDKASPPTPRKSSGTLESGAVALNGTVCPQPANGNDIPQDDLSQDLREAWNLATTDPKPRKADKVLQTLENGMAGAMETQSNGVALVGEIKPSIEAMGVMNAIEKGIISLGEVMPDLIGALDELAKLHPYVCTCCRILSLQLLRFIQVAVLAFKAVWSLEQKRRSNDKKILSLHKDMKDMMEALIQLRDVKDVNKPDPNGSTIRGRMEVVIKSATKDIKDCGHACYTYSQKKLVVKVLKGPGWERKLASYAVTFTTRRSELKFALSIHTALQVDRLVGNVDEKIDAMMKMFAQFVTPDQKAMAQLVEQKGGSACLDDKALQELNDYENKATAPQRASATHGGKSVKPMDLDDLKDDLNTDPDTAMKESMTVFTRKFEVRQRQITDEVKRIVEREGDRVIGAVTAGPHDKIIDPHVHEIWKEMGWRGHVKARHFVMALRDHFQEEYKAKNVAERQTGPLPRPGIDTEDEWALEYIDVVRLQSILEAFDDDTSGFVTVAEANAFTKMRPSDWNLPRWIAYWAIGHHQAMQDYANKINELLAKMFAIVSHVKPENKSVVNHYLKTVYQGVYTLVDSLNVCYINSTLQEKFQSYIEAEEARIRGNLETTKYDIDSLDTLELITGDGRIDKYVLPVLYLLLERHLKIFHICRDHVIHPNELRDAADTTEYVFDAVNARLEVLRWLFKQQKLDLKQQFKSFSFGLYEYLNEPNLLWDDKIVQAAEHMEYTYDGSLEKQDIDVDKILNYPCDQDPLDFAAYELPVANKYSDGVDVLPLVAGLLSVPWHGFFWPRMQKYPSGGMLSLTFEPSYVQGDVQHFTGVGRAMRFDFKISGECRASDRPDQPGIVVLFTRKFLSHVPPTDYWIGTWDVATDAITGTLGNEKNRKTHPASFVFKRMPPEHMRFVPAPVELEHKQDKSRALWRFAIEAVRHQVRRDRWSWVFFKERRDTRRRFIELYIRGSGSSTFGVPLSNEECEEFNRILKLLTTADCRFYSSFAEVQIRKITNHDIKCDSCRGIIDGARLTCLVCQMKETFNTVDFHDSPSCKFTKLVLRDDMQKPHLPHHDLMKVRRVVHTRQYGKTYRDAKEALKNARAFFKTPKRVAADRNASDGDSDADTEDEGGHAPVSAKRLSQKLALAVPGSEDNLPRGLASNLMSPMPATPSPAPGSVSSGPLCCNSTCKEPITQPCWYCVQCGDAAFICLDCDAKGDVSFKGHDFKTHDLVRVRELVEEKVLTIEERLSKVEAAVDGRLAKVDGRLAKVEQLLKQLAGTT</sequence>
<feature type="region of interest" description="Disordered" evidence="1">
    <location>
        <begin position="1184"/>
        <end position="1211"/>
    </location>
</feature>
<accession>A0AAD6YFB1</accession>
<dbReference type="EMBL" id="JARJCW010000015">
    <property type="protein sequence ID" value="KAJ7216565.1"/>
    <property type="molecule type" value="Genomic_DNA"/>
</dbReference>
<name>A0AAD6YFB1_9AGAR</name>
<gene>
    <name evidence="2" type="ORF">GGX14DRAFT_696336</name>
</gene>
<dbReference type="Proteomes" id="UP001219525">
    <property type="component" value="Unassembled WGS sequence"/>
</dbReference>
<reference evidence="2" key="1">
    <citation type="submission" date="2023-03" db="EMBL/GenBank/DDBJ databases">
        <title>Massive genome expansion in bonnet fungi (Mycena s.s.) driven by repeated elements and novel gene families across ecological guilds.</title>
        <authorList>
            <consortium name="Lawrence Berkeley National Laboratory"/>
            <person name="Harder C.B."/>
            <person name="Miyauchi S."/>
            <person name="Viragh M."/>
            <person name="Kuo A."/>
            <person name="Thoen E."/>
            <person name="Andreopoulos B."/>
            <person name="Lu D."/>
            <person name="Skrede I."/>
            <person name="Drula E."/>
            <person name="Henrissat B."/>
            <person name="Morin E."/>
            <person name="Kohler A."/>
            <person name="Barry K."/>
            <person name="LaButti K."/>
            <person name="Morin E."/>
            <person name="Salamov A."/>
            <person name="Lipzen A."/>
            <person name="Mereny Z."/>
            <person name="Hegedus B."/>
            <person name="Baldrian P."/>
            <person name="Stursova M."/>
            <person name="Weitz H."/>
            <person name="Taylor A."/>
            <person name="Grigoriev I.V."/>
            <person name="Nagy L.G."/>
            <person name="Martin F."/>
            <person name="Kauserud H."/>
        </authorList>
    </citation>
    <scope>NUCLEOTIDE SEQUENCE</scope>
    <source>
        <strain evidence="2">9144</strain>
    </source>
</reference>